<dbReference type="InterPro" id="IPR045450">
    <property type="entry name" value="VMAP_C"/>
</dbReference>
<dbReference type="HOGENOM" id="CLU_040804_0_0_11"/>
<dbReference type="Proteomes" id="UP000003963">
    <property type="component" value="Unassembled WGS sequence"/>
</dbReference>
<protein>
    <submittedName>
        <fullName evidence="5">Collagen alpha-1(III) chain</fullName>
    </submittedName>
</protein>
<evidence type="ECO:0000313" key="6">
    <source>
        <dbReference type="Proteomes" id="UP000003963"/>
    </source>
</evidence>
<reference evidence="5 6" key="1">
    <citation type="submission" date="2009-02" db="EMBL/GenBank/DDBJ databases">
        <title>Annotation of Streptomyces hygroscopicus strain ATCC 53653.</title>
        <authorList>
            <consortium name="The Broad Institute Genome Sequencing Platform"/>
            <consortium name="Broad Institute Microbial Sequencing Center"/>
            <person name="Fischbach M."/>
            <person name="Godfrey P."/>
            <person name="Ward D."/>
            <person name="Young S."/>
            <person name="Zeng Q."/>
            <person name="Koehrsen M."/>
            <person name="Alvarado L."/>
            <person name="Berlin A.M."/>
            <person name="Bochicchio J."/>
            <person name="Borenstein D."/>
            <person name="Chapman S.B."/>
            <person name="Chen Z."/>
            <person name="Engels R."/>
            <person name="Freedman E."/>
            <person name="Gellesch M."/>
            <person name="Goldberg J."/>
            <person name="Griggs A."/>
            <person name="Gujja S."/>
            <person name="Heilman E.R."/>
            <person name="Heiman D.I."/>
            <person name="Hepburn T.A."/>
            <person name="Howarth C."/>
            <person name="Jen D."/>
            <person name="Larson L."/>
            <person name="Lewis B."/>
            <person name="Mehta T."/>
            <person name="Park D."/>
            <person name="Pearson M."/>
            <person name="Richards J."/>
            <person name="Roberts A."/>
            <person name="Saif S."/>
            <person name="Shea T.D."/>
            <person name="Shenoy N."/>
            <person name="Sisk P."/>
            <person name="Stolte C."/>
            <person name="Sykes S.N."/>
            <person name="Thomson T."/>
            <person name="Walk T."/>
            <person name="White J."/>
            <person name="Yandava C."/>
            <person name="Straight P."/>
            <person name="Clardy J."/>
            <person name="Hung D."/>
            <person name="Kolter R."/>
            <person name="Mekalanos J."/>
            <person name="Walker S."/>
            <person name="Walsh C.T."/>
            <person name="Wieland-Brown L.C."/>
            <person name="Haas B."/>
            <person name="Nusbaum C."/>
            <person name="Birren B."/>
        </authorList>
    </citation>
    <scope>NUCLEOTIDE SEQUENCE [LARGE SCALE GENOMIC DNA]</scope>
    <source>
        <strain evidence="5 6">ATCC 53653</strain>
    </source>
</reference>
<keyword evidence="5" id="KW-0176">Collagen</keyword>
<gene>
    <name evidence="5" type="ORF">SSOG_00637</name>
</gene>
<feature type="domain" description="Effector-associated" evidence="3">
    <location>
        <begin position="59"/>
        <end position="140"/>
    </location>
</feature>
<accession>D9WCH8</accession>
<dbReference type="InterPro" id="IPR045431">
    <property type="entry name" value="EAD2"/>
</dbReference>
<feature type="region of interest" description="Disordered" evidence="1">
    <location>
        <begin position="519"/>
        <end position="540"/>
    </location>
</feature>
<evidence type="ECO:0000313" key="5">
    <source>
        <dbReference type="EMBL" id="EFL20925.1"/>
    </source>
</evidence>
<dbReference type="Pfam" id="PF19956">
    <property type="entry name" value="EAD2"/>
    <property type="match status" value="1"/>
</dbReference>
<evidence type="ECO:0000256" key="1">
    <source>
        <dbReference type="SAM" id="MobiDB-lite"/>
    </source>
</evidence>
<feature type="domain" description="vWA-MoxR associated protein middle region 0" evidence="2">
    <location>
        <begin position="152"/>
        <end position="251"/>
    </location>
</feature>
<dbReference type="EMBL" id="GG657754">
    <property type="protein sequence ID" value="EFL20925.1"/>
    <property type="molecule type" value="Genomic_DNA"/>
</dbReference>
<name>D9WCH8_9ACTN</name>
<dbReference type="Pfam" id="PF20028">
    <property type="entry name" value="VMAP-C"/>
    <property type="match status" value="1"/>
</dbReference>
<sequence length="540" mass="59995">MSPGACGAYKLFGVRAGGACLWQGLRRDHRRRGPVMRVRGRHGMAAMREGGLRSVNSLVSALKEFRCLTDPDSRALCLDLVAMEMETTSVPVRGHRVTDYFLVELARECLENVRMMRALRASLAVLAPDTDAMEHLDSVVEQMTARPVLPAPAAGGLRSLLEDLEFGNLGQLCRAAAGPLQEVPAVTGPWHAFEELSRMNARPDGLPPGLALVEYLAASAQPLRRADALRAWADEQARELDLTSQLRSLRQQEWHAAPAEPDDAYLVIRLLPQEEPGRYELSSWHQYDPSGWHPARGPVTQVTAATAERAVQELVFAAEEEWKDARCIHLEFLLGPDDLNLPVHLWRKELDSTMATPLCMDYPVVVRSLERSQTRRWHRPWNQRWQIFTGRPELARELVVEGQDPDSPRSGDPAALLARLQADPHVVALILNSPPGGAGEGAYEALAAWRAGIPLVAWDRRPSRDPALVQHLRQKSDEASGDLARLREAVTKLRLDAHTIDSAEREHHPGQHVVLVWDDPTRPVETQGRMTGPDEGLGSR</sequence>
<evidence type="ECO:0000259" key="3">
    <source>
        <dbReference type="Pfam" id="PF19956"/>
    </source>
</evidence>
<evidence type="ECO:0000259" key="2">
    <source>
        <dbReference type="Pfam" id="PF19916"/>
    </source>
</evidence>
<proteinExistence type="predicted"/>
<evidence type="ECO:0000259" key="4">
    <source>
        <dbReference type="Pfam" id="PF20028"/>
    </source>
</evidence>
<keyword evidence="6" id="KW-1185">Reference proteome</keyword>
<dbReference type="Pfam" id="PF19916">
    <property type="entry name" value="VMAP-M0"/>
    <property type="match status" value="1"/>
</dbReference>
<dbReference type="STRING" id="457427.SSOG_00637"/>
<dbReference type="InterPro" id="IPR045555">
    <property type="entry name" value="VMAP-M0"/>
</dbReference>
<organism evidence="5 6">
    <name type="scientific">Streptomyces himastatinicus ATCC 53653</name>
    <dbReference type="NCBI Taxonomy" id="457427"/>
    <lineage>
        <taxon>Bacteria</taxon>
        <taxon>Bacillati</taxon>
        <taxon>Actinomycetota</taxon>
        <taxon>Actinomycetes</taxon>
        <taxon>Kitasatosporales</taxon>
        <taxon>Streptomycetaceae</taxon>
        <taxon>Streptomyces</taxon>
        <taxon>Streptomyces violaceusniger group</taxon>
    </lineage>
</organism>
<feature type="domain" description="vWA-MoxR associated protein C-terminal" evidence="4">
    <location>
        <begin position="277"/>
        <end position="520"/>
    </location>
</feature>
<dbReference type="AlphaFoldDB" id="D9WCH8"/>